<dbReference type="Proteomes" id="UP000008063">
    <property type="component" value="Unassembled WGS sequence"/>
</dbReference>
<protein>
    <submittedName>
        <fullName evidence="1">Uncharacterized protein</fullName>
    </submittedName>
</protein>
<dbReference type="EMBL" id="GL945489">
    <property type="protein sequence ID" value="EGN94144.1"/>
    <property type="molecule type" value="Genomic_DNA"/>
</dbReference>
<keyword evidence="2" id="KW-1185">Reference proteome</keyword>
<name>F8QC25_SERL3</name>
<proteinExistence type="predicted"/>
<sequence length="65" mass="7084">MSHPGGSASQTPLKRTRMSLSMSISSSNMMATSSSLVFAWSVNFLMAETWEYQQATFGAERTICG</sequence>
<dbReference type="AlphaFoldDB" id="F8QC25"/>
<evidence type="ECO:0000313" key="1">
    <source>
        <dbReference type="EMBL" id="EGN94144.1"/>
    </source>
</evidence>
<evidence type="ECO:0000313" key="2">
    <source>
        <dbReference type="Proteomes" id="UP000008063"/>
    </source>
</evidence>
<dbReference type="InParanoid" id="F8QC25"/>
<organism evidence="2">
    <name type="scientific">Serpula lacrymans var. lacrymans (strain S7.3)</name>
    <name type="common">Dry rot fungus</name>
    <dbReference type="NCBI Taxonomy" id="936435"/>
    <lineage>
        <taxon>Eukaryota</taxon>
        <taxon>Fungi</taxon>
        <taxon>Dikarya</taxon>
        <taxon>Basidiomycota</taxon>
        <taxon>Agaricomycotina</taxon>
        <taxon>Agaricomycetes</taxon>
        <taxon>Agaricomycetidae</taxon>
        <taxon>Boletales</taxon>
        <taxon>Coniophorineae</taxon>
        <taxon>Serpulaceae</taxon>
        <taxon>Serpula</taxon>
    </lineage>
</organism>
<dbReference type="HOGENOM" id="CLU_2851112_0_0_1"/>
<accession>F8QC25</accession>
<reference evidence="2" key="1">
    <citation type="journal article" date="2011" name="Science">
        <title>The plant cell wall-decomposing machinery underlies the functional diversity of forest fungi.</title>
        <authorList>
            <person name="Eastwood D.C."/>
            <person name="Floudas D."/>
            <person name="Binder M."/>
            <person name="Majcherczyk A."/>
            <person name="Schneider P."/>
            <person name="Aerts A."/>
            <person name="Asiegbu F.O."/>
            <person name="Baker S.E."/>
            <person name="Barry K."/>
            <person name="Bendiksby M."/>
            <person name="Blumentritt M."/>
            <person name="Coutinho P.M."/>
            <person name="Cullen D."/>
            <person name="de Vries R.P."/>
            <person name="Gathman A."/>
            <person name="Goodell B."/>
            <person name="Henrissat B."/>
            <person name="Ihrmark K."/>
            <person name="Kauserud H."/>
            <person name="Kohler A."/>
            <person name="LaButti K."/>
            <person name="Lapidus A."/>
            <person name="Lavin J.L."/>
            <person name="Lee Y.-H."/>
            <person name="Lindquist E."/>
            <person name="Lilly W."/>
            <person name="Lucas S."/>
            <person name="Morin E."/>
            <person name="Murat C."/>
            <person name="Oguiza J.A."/>
            <person name="Park J."/>
            <person name="Pisabarro A.G."/>
            <person name="Riley R."/>
            <person name="Rosling A."/>
            <person name="Salamov A."/>
            <person name="Schmidt O."/>
            <person name="Schmutz J."/>
            <person name="Skrede I."/>
            <person name="Stenlid J."/>
            <person name="Wiebenga A."/>
            <person name="Xie X."/>
            <person name="Kuees U."/>
            <person name="Hibbett D.S."/>
            <person name="Hoffmeister D."/>
            <person name="Hoegberg N."/>
            <person name="Martin F."/>
            <person name="Grigoriev I.V."/>
            <person name="Watkinson S.C."/>
        </authorList>
    </citation>
    <scope>NUCLEOTIDE SEQUENCE [LARGE SCALE GENOMIC DNA]</scope>
    <source>
        <strain evidence="2">strain S7.3</strain>
    </source>
</reference>
<gene>
    <name evidence="1" type="ORF">SERLA73DRAFT_144601</name>
</gene>